<dbReference type="Gene3D" id="3.40.50.150">
    <property type="entry name" value="Vaccinia Virus protein VP39"/>
    <property type="match status" value="1"/>
</dbReference>
<dbReference type="InterPro" id="IPR029063">
    <property type="entry name" value="SAM-dependent_MTases_sf"/>
</dbReference>
<dbReference type="Proteomes" id="UP000604046">
    <property type="component" value="Unassembled WGS sequence"/>
</dbReference>
<dbReference type="PANTHER" id="PTHR34203">
    <property type="entry name" value="METHYLTRANSFERASE, FKBM FAMILY PROTEIN"/>
    <property type="match status" value="1"/>
</dbReference>
<organism evidence="1 2">
    <name type="scientific">Symbiodinium natans</name>
    <dbReference type="NCBI Taxonomy" id="878477"/>
    <lineage>
        <taxon>Eukaryota</taxon>
        <taxon>Sar</taxon>
        <taxon>Alveolata</taxon>
        <taxon>Dinophyceae</taxon>
        <taxon>Suessiales</taxon>
        <taxon>Symbiodiniaceae</taxon>
        <taxon>Symbiodinium</taxon>
    </lineage>
</organism>
<comment type="caution">
    <text evidence="1">The sequence shown here is derived from an EMBL/GenBank/DDBJ whole genome shotgun (WGS) entry which is preliminary data.</text>
</comment>
<evidence type="ECO:0000313" key="1">
    <source>
        <dbReference type="EMBL" id="CAE7599527.1"/>
    </source>
</evidence>
<proteinExistence type="predicted"/>
<dbReference type="OrthoDB" id="414545at2759"/>
<dbReference type="InterPro" id="IPR052514">
    <property type="entry name" value="SAM-dependent_MTase"/>
</dbReference>
<evidence type="ECO:0008006" key="3">
    <source>
        <dbReference type="Google" id="ProtNLM"/>
    </source>
</evidence>
<dbReference type="SUPFAM" id="SSF53335">
    <property type="entry name" value="S-adenosyl-L-methionine-dependent methyltransferases"/>
    <property type="match status" value="1"/>
</dbReference>
<reference evidence="1" key="1">
    <citation type="submission" date="2021-02" db="EMBL/GenBank/DDBJ databases">
        <authorList>
            <person name="Dougan E. K."/>
            <person name="Rhodes N."/>
            <person name="Thang M."/>
            <person name="Chan C."/>
        </authorList>
    </citation>
    <scope>NUCLEOTIDE SEQUENCE</scope>
</reference>
<gene>
    <name evidence="1" type="ORF">SNAT2548_LOCUS34114</name>
</gene>
<dbReference type="PANTHER" id="PTHR34203:SF13">
    <property type="entry name" value="EXPRESSED PROTEIN"/>
    <property type="match status" value="1"/>
</dbReference>
<dbReference type="InterPro" id="IPR006342">
    <property type="entry name" value="FkbM_mtfrase"/>
</dbReference>
<name>A0A812V356_9DINO</name>
<protein>
    <recommendedName>
        <fullName evidence="3">Methyltransferase FkbM domain-containing protein</fullName>
    </recommendedName>
</protein>
<sequence length="635" mass="70499">MYSAPMALLHCFGHIGSGPSWAEVRSNLSFYTAMNLASRDITLDTQSPMYWELLNLWRKVDSDTALSQQASNQCMVGYVTLKVIGFMSLRAEVMLDELVKPEGVMIHQVLRYLASTLDWHKVADLGWPLFRLLARLESPAQSELGMTNPLNTWSEANWMSELPFLELVQKHLDEGTTIPAAASALLLSYPDRISPFSRATALFALAEVLRPPRMAPDDAGEAERLIRRAVYILSEDFLAPKYPPMVPLTSRWPIFQLADRLACKGEVRWNLPAHAAQSRPRVAVLPTPEKVSDVVRSCSLPYCDLCFVELALRAVAASARKSLHLLEVGANLGDCTFWAVAHLGRHKLEAAVAVEPVPSVATAIRRSVAINGWDSIQAVQAAAGAREGQGSMHFLAHDAGNPFASATAVAPRNFSALSVPVRVTTIDRLFSSQPRHGTARILKLYAYADLLDVLKGARSALARRVDAVWLAFAAGLLPRPRSAAVAMFALFHQKGFRVALPSFEVDWCRSWRPRSVAENRMRQWLSATQGQRTVHSMVYVVAFRPRALHCKPWQSFKHQAEESRRWDRAGTAKGCFFGRSRRQLLMAKRHRASYASYYLGEEELELDRLIRGKKGVAFFGAGPVAMCSLATSPPP</sequence>
<evidence type="ECO:0000313" key="2">
    <source>
        <dbReference type="Proteomes" id="UP000604046"/>
    </source>
</evidence>
<dbReference type="AlphaFoldDB" id="A0A812V356"/>
<keyword evidence="2" id="KW-1185">Reference proteome</keyword>
<dbReference type="NCBIfam" id="TIGR01444">
    <property type="entry name" value="fkbM_fam"/>
    <property type="match status" value="1"/>
</dbReference>
<accession>A0A812V356</accession>
<dbReference type="EMBL" id="CAJNDS010002793">
    <property type="protein sequence ID" value="CAE7599527.1"/>
    <property type="molecule type" value="Genomic_DNA"/>
</dbReference>